<organism evidence="1 2">
    <name type="scientific">Candidatus Afipia apatlaquensis</name>
    <dbReference type="NCBI Taxonomy" id="2712852"/>
    <lineage>
        <taxon>Bacteria</taxon>
        <taxon>Pseudomonadati</taxon>
        <taxon>Pseudomonadota</taxon>
        <taxon>Alphaproteobacteria</taxon>
        <taxon>Hyphomicrobiales</taxon>
        <taxon>Nitrobacteraceae</taxon>
        <taxon>Afipia</taxon>
    </lineage>
</organism>
<accession>A0A7C9RIW6</accession>
<proteinExistence type="predicted"/>
<protein>
    <submittedName>
        <fullName evidence="1">Transcriptional regulator</fullName>
    </submittedName>
</protein>
<sequence>MNWDQVGDQICSVARTMSILGDRWTM</sequence>
<keyword evidence="2" id="KW-1185">Reference proteome</keyword>
<gene>
    <name evidence="1" type="ORF">G4V63_26380</name>
</gene>
<dbReference type="EMBL" id="JAAMRR010001340">
    <property type="protein sequence ID" value="NGX98605.1"/>
    <property type="molecule type" value="Genomic_DNA"/>
</dbReference>
<dbReference type="AlphaFoldDB" id="A0A7C9RIW6"/>
<evidence type="ECO:0000313" key="2">
    <source>
        <dbReference type="Proteomes" id="UP000480266"/>
    </source>
</evidence>
<name>A0A7C9RIW6_9BRAD</name>
<dbReference type="Proteomes" id="UP000480266">
    <property type="component" value="Unassembled WGS sequence"/>
</dbReference>
<evidence type="ECO:0000313" key="1">
    <source>
        <dbReference type="EMBL" id="NGX98605.1"/>
    </source>
</evidence>
<feature type="non-terminal residue" evidence="1">
    <location>
        <position position="26"/>
    </location>
</feature>
<reference evidence="1" key="1">
    <citation type="submission" date="2020-02" db="EMBL/GenBank/DDBJ databases">
        <title>Draft genome sequence of Candidatus Afipia apatlaquensis IBT-C3, a potential strain for decolorization of textile dyes.</title>
        <authorList>
            <person name="Sanchez-Reyes A."/>
            <person name="Breton-Deval L."/>
            <person name="Mangelson H."/>
            <person name="Sanchez-Flores A."/>
        </authorList>
    </citation>
    <scope>NUCLEOTIDE SEQUENCE [LARGE SCALE GENOMIC DNA]</scope>
    <source>
        <strain evidence="1">IBT-C3</strain>
    </source>
</reference>
<comment type="caution">
    <text evidence="1">The sequence shown here is derived from an EMBL/GenBank/DDBJ whole genome shotgun (WGS) entry which is preliminary data.</text>
</comment>